<feature type="compositionally biased region" description="Basic residues" evidence="1">
    <location>
        <begin position="180"/>
        <end position="197"/>
    </location>
</feature>
<dbReference type="RefSeq" id="WP_377291665.1">
    <property type="nucleotide sequence ID" value="NZ_JBHSBM010000029.1"/>
</dbReference>
<protein>
    <submittedName>
        <fullName evidence="3">Serine hydrolase domain-containing protein</fullName>
        <ecNumber evidence="3">3.-.-.-</ecNumber>
    </submittedName>
</protein>
<dbReference type="PANTHER" id="PTHR43283:SF7">
    <property type="entry name" value="BETA-LACTAMASE-RELATED DOMAIN-CONTAINING PROTEIN"/>
    <property type="match status" value="1"/>
</dbReference>
<accession>A0ABV8IBX5</accession>
<dbReference type="EC" id="3.-.-.-" evidence="3"/>
<sequence>MTQVRPADHVGAAPRRLREPRLAHVGHLVVVRDGETVAAHAFGVRGLDEPADVFSVTKSVLATVTLLAVRDGRVSLDATLGELLGERVPSARRDATVRHLLSMTGGAHCGGLEDIDRVMGRPGSWVDALLAVPGRYPPGEVFSYDNGSAHLLSAALQAATGDVAELAAATGHDGFCRGRPSTRLRPVRPRHAAHAGT</sequence>
<name>A0ABV8IBX5_9ACTN</name>
<reference evidence="4" key="1">
    <citation type="journal article" date="2019" name="Int. J. Syst. Evol. Microbiol.">
        <title>The Global Catalogue of Microorganisms (GCM) 10K type strain sequencing project: providing services to taxonomists for standard genome sequencing and annotation.</title>
        <authorList>
            <consortium name="The Broad Institute Genomics Platform"/>
            <consortium name="The Broad Institute Genome Sequencing Center for Infectious Disease"/>
            <person name="Wu L."/>
            <person name="Ma J."/>
        </authorList>
    </citation>
    <scope>NUCLEOTIDE SEQUENCE [LARGE SCALE GENOMIC DNA]</scope>
    <source>
        <strain evidence="4">TBRC 4489</strain>
    </source>
</reference>
<dbReference type="Gene3D" id="3.40.710.10">
    <property type="entry name" value="DD-peptidase/beta-lactamase superfamily"/>
    <property type="match status" value="1"/>
</dbReference>
<dbReference type="Pfam" id="PF00144">
    <property type="entry name" value="Beta-lactamase"/>
    <property type="match status" value="1"/>
</dbReference>
<evidence type="ECO:0000313" key="3">
    <source>
        <dbReference type="EMBL" id="MFC4061459.1"/>
    </source>
</evidence>
<organism evidence="3 4">
    <name type="scientific">Planomonospora corallina</name>
    <dbReference type="NCBI Taxonomy" id="1806052"/>
    <lineage>
        <taxon>Bacteria</taxon>
        <taxon>Bacillati</taxon>
        <taxon>Actinomycetota</taxon>
        <taxon>Actinomycetes</taxon>
        <taxon>Streptosporangiales</taxon>
        <taxon>Streptosporangiaceae</taxon>
        <taxon>Planomonospora</taxon>
    </lineage>
</organism>
<gene>
    <name evidence="3" type="ORF">ACFOWE_24425</name>
</gene>
<dbReference type="GO" id="GO:0016787">
    <property type="term" value="F:hydrolase activity"/>
    <property type="evidence" value="ECO:0007669"/>
    <property type="project" value="UniProtKB-KW"/>
</dbReference>
<dbReference type="InterPro" id="IPR001466">
    <property type="entry name" value="Beta-lactam-related"/>
</dbReference>
<dbReference type="EMBL" id="JBHSBM010000029">
    <property type="protein sequence ID" value="MFC4061459.1"/>
    <property type="molecule type" value="Genomic_DNA"/>
</dbReference>
<evidence type="ECO:0000313" key="4">
    <source>
        <dbReference type="Proteomes" id="UP001595850"/>
    </source>
</evidence>
<feature type="domain" description="Beta-lactamase-related" evidence="2">
    <location>
        <begin position="28"/>
        <end position="162"/>
    </location>
</feature>
<evidence type="ECO:0000256" key="1">
    <source>
        <dbReference type="SAM" id="MobiDB-lite"/>
    </source>
</evidence>
<dbReference type="InterPro" id="IPR050789">
    <property type="entry name" value="Diverse_Enzym_Activities"/>
</dbReference>
<keyword evidence="4" id="KW-1185">Reference proteome</keyword>
<comment type="caution">
    <text evidence="3">The sequence shown here is derived from an EMBL/GenBank/DDBJ whole genome shotgun (WGS) entry which is preliminary data.</text>
</comment>
<dbReference type="SUPFAM" id="SSF56601">
    <property type="entry name" value="beta-lactamase/transpeptidase-like"/>
    <property type="match status" value="1"/>
</dbReference>
<evidence type="ECO:0000259" key="2">
    <source>
        <dbReference type="Pfam" id="PF00144"/>
    </source>
</evidence>
<keyword evidence="3" id="KW-0378">Hydrolase</keyword>
<dbReference type="PANTHER" id="PTHR43283">
    <property type="entry name" value="BETA-LACTAMASE-RELATED"/>
    <property type="match status" value="1"/>
</dbReference>
<proteinExistence type="predicted"/>
<dbReference type="InterPro" id="IPR012338">
    <property type="entry name" value="Beta-lactam/transpept-like"/>
</dbReference>
<feature type="region of interest" description="Disordered" evidence="1">
    <location>
        <begin position="178"/>
        <end position="197"/>
    </location>
</feature>
<dbReference type="Proteomes" id="UP001595850">
    <property type="component" value="Unassembled WGS sequence"/>
</dbReference>